<dbReference type="InterPro" id="IPR045851">
    <property type="entry name" value="AMP-bd_C_sf"/>
</dbReference>
<dbReference type="OrthoDB" id="9807026at2"/>
<dbReference type="Pfam" id="PF01514">
    <property type="entry name" value="YscJ_FliF"/>
    <property type="match status" value="1"/>
</dbReference>
<protein>
    <recommendedName>
        <fullName evidence="9">Flagellar M-ring protein</fullName>
    </recommendedName>
</protein>
<dbReference type="Proteomes" id="UP000240739">
    <property type="component" value="Unassembled WGS sequence"/>
</dbReference>
<evidence type="ECO:0000256" key="7">
    <source>
        <dbReference type="ARBA" id="ARBA00023136"/>
    </source>
</evidence>
<feature type="domain" description="Flagellar M-ring C-terminal" evidence="13">
    <location>
        <begin position="249"/>
        <end position="398"/>
    </location>
</feature>
<evidence type="ECO:0000256" key="6">
    <source>
        <dbReference type="ARBA" id="ARBA00022989"/>
    </source>
</evidence>
<dbReference type="GO" id="GO:0005886">
    <property type="term" value="C:plasma membrane"/>
    <property type="evidence" value="ECO:0007669"/>
    <property type="project" value="UniProtKB-SubCell"/>
</dbReference>
<dbReference type="RefSeq" id="WP_107567612.1">
    <property type="nucleotide sequence ID" value="NZ_PYYB01000001.1"/>
</dbReference>
<reference evidence="14 15" key="1">
    <citation type="submission" date="2018-03" db="EMBL/GenBank/DDBJ databases">
        <title>Aquarubrobacter algicola gen. nov., sp. nov., a novel actinobacterium isolated from shallow eutrophic lake during the end of cyanobacterial harmful algal blooms.</title>
        <authorList>
            <person name="Chun S.J."/>
        </authorList>
    </citation>
    <scope>NUCLEOTIDE SEQUENCE [LARGE SCALE GENOMIC DNA]</scope>
    <source>
        <strain evidence="14 15">Seoho-28</strain>
    </source>
</reference>
<dbReference type="InterPro" id="IPR013556">
    <property type="entry name" value="Flag_M-ring_C"/>
</dbReference>
<dbReference type="PANTHER" id="PTHR30046:SF0">
    <property type="entry name" value="FLAGELLAR M-RING PROTEIN"/>
    <property type="match status" value="1"/>
</dbReference>
<dbReference type="Gene3D" id="3.30.300.30">
    <property type="match status" value="1"/>
</dbReference>
<keyword evidence="4" id="KW-1003">Cell membrane</keyword>
<dbReference type="PANTHER" id="PTHR30046">
    <property type="entry name" value="FLAGELLAR M-RING PROTEIN"/>
    <property type="match status" value="1"/>
</dbReference>
<accession>A0A2T4UIW7</accession>
<organism evidence="14 15">
    <name type="scientific">Paraconexibacter algicola</name>
    <dbReference type="NCBI Taxonomy" id="2133960"/>
    <lineage>
        <taxon>Bacteria</taxon>
        <taxon>Bacillati</taxon>
        <taxon>Actinomycetota</taxon>
        <taxon>Thermoleophilia</taxon>
        <taxon>Solirubrobacterales</taxon>
        <taxon>Paraconexibacteraceae</taxon>
        <taxon>Paraconexibacter</taxon>
    </lineage>
</organism>
<dbReference type="AlphaFoldDB" id="A0A2T4UIW7"/>
<sequence length="524" mass="53980">MPTQLLTTMSTRGKITIAASALAFVVVAFLLLKIAGAPSYSTVAAGMDPAETTKVTGALDAAGVKYEIRRGGTELAVEKGMETDARMALASAGVVTSGAPKQPGFELLDKQKLGASSFQQQVAYQRALEGQIAQTLGTIDGVGGAQVRLTLPKDELFADEAKPATAAVLLTGKAEELEPSAIRGIANLVASSVPDLDPKKVTITDGAGQLVWPQGDGTGMAGDGGGTLGKPAAEARYAAQLESSLDALLVRTLGPGKATVQVAADLDLSESTQEKLQYARRGTPLKETTETETLTSQGGGTGATAGTAANIPTYAAGGGAAGGNSNYRKTTAQRDLGVDKTVTRTKVAPGTVQRLDVAVVVDKKVPAADVAALRTALTSAAGIRATRGDTLAVSQVAFAATPAATPAPAAGPLPIPVGMQGIVKAVAIGLGALLFLFFVTRHLRRREADPFADEPSWLRALPVVEGHAALPAPRKEMDPIDLSPPDEALSVFKNDPRAMALEELVAREPERVAGQLRAWITEDK</sequence>
<comment type="function">
    <text evidence="9">The M ring may be actively involved in energy transduction.</text>
</comment>
<dbReference type="GO" id="GO:0003774">
    <property type="term" value="F:cytoskeletal motor activity"/>
    <property type="evidence" value="ECO:0007669"/>
    <property type="project" value="InterPro"/>
</dbReference>
<keyword evidence="6 11" id="KW-1133">Transmembrane helix</keyword>
<feature type="domain" description="Flagellar M-ring N-terminal" evidence="12">
    <location>
        <begin position="37"/>
        <end position="210"/>
    </location>
</feature>
<evidence type="ECO:0000256" key="8">
    <source>
        <dbReference type="ARBA" id="ARBA00023143"/>
    </source>
</evidence>
<keyword evidence="5 11" id="KW-0812">Transmembrane</keyword>
<evidence type="ECO:0000313" key="14">
    <source>
        <dbReference type="EMBL" id="PTL59176.1"/>
    </source>
</evidence>
<dbReference type="GO" id="GO:0009431">
    <property type="term" value="C:bacterial-type flagellum basal body, MS ring"/>
    <property type="evidence" value="ECO:0007669"/>
    <property type="project" value="InterPro"/>
</dbReference>
<dbReference type="PIRSF" id="PIRSF004862">
    <property type="entry name" value="FliF"/>
    <property type="match status" value="1"/>
</dbReference>
<evidence type="ECO:0000256" key="11">
    <source>
        <dbReference type="SAM" id="Phobius"/>
    </source>
</evidence>
<dbReference type="GO" id="GO:0071973">
    <property type="term" value="P:bacterial-type flagellum-dependent cell motility"/>
    <property type="evidence" value="ECO:0007669"/>
    <property type="project" value="InterPro"/>
</dbReference>
<name>A0A2T4UIW7_9ACTN</name>
<evidence type="ECO:0000313" key="15">
    <source>
        <dbReference type="Proteomes" id="UP000240739"/>
    </source>
</evidence>
<evidence type="ECO:0000256" key="5">
    <source>
        <dbReference type="ARBA" id="ARBA00022692"/>
    </source>
</evidence>
<dbReference type="InterPro" id="IPR006182">
    <property type="entry name" value="FliF_N_dom"/>
</dbReference>
<keyword evidence="7 11" id="KW-0472">Membrane</keyword>
<evidence type="ECO:0000256" key="4">
    <source>
        <dbReference type="ARBA" id="ARBA00022475"/>
    </source>
</evidence>
<evidence type="ECO:0000256" key="2">
    <source>
        <dbReference type="ARBA" id="ARBA00004651"/>
    </source>
</evidence>
<keyword evidence="14" id="KW-0966">Cell projection</keyword>
<gene>
    <name evidence="14" type="primary">fliF</name>
    <name evidence="14" type="ORF">C7Y72_05695</name>
</gene>
<proteinExistence type="inferred from homology"/>
<evidence type="ECO:0000256" key="1">
    <source>
        <dbReference type="ARBA" id="ARBA00004117"/>
    </source>
</evidence>
<feature type="region of interest" description="Disordered" evidence="10">
    <location>
        <begin position="274"/>
        <end position="306"/>
    </location>
</feature>
<evidence type="ECO:0000256" key="3">
    <source>
        <dbReference type="ARBA" id="ARBA00007971"/>
    </source>
</evidence>
<comment type="subcellular location">
    <subcellularLocation>
        <location evidence="1 9">Bacterial flagellum basal body</location>
    </subcellularLocation>
    <subcellularLocation>
        <location evidence="2">Cell membrane</location>
        <topology evidence="2">Multi-pass membrane protein</topology>
    </subcellularLocation>
</comment>
<evidence type="ECO:0000259" key="13">
    <source>
        <dbReference type="Pfam" id="PF08345"/>
    </source>
</evidence>
<evidence type="ECO:0000259" key="12">
    <source>
        <dbReference type="Pfam" id="PF01514"/>
    </source>
</evidence>
<comment type="similarity">
    <text evidence="3 9">Belongs to the FliF family.</text>
</comment>
<evidence type="ECO:0000256" key="9">
    <source>
        <dbReference type="PIRNR" id="PIRNR004862"/>
    </source>
</evidence>
<keyword evidence="14" id="KW-0282">Flagellum</keyword>
<evidence type="ECO:0000256" key="10">
    <source>
        <dbReference type="SAM" id="MobiDB-lite"/>
    </source>
</evidence>
<dbReference type="InterPro" id="IPR043427">
    <property type="entry name" value="YscJ/FliF"/>
</dbReference>
<dbReference type="Pfam" id="PF08345">
    <property type="entry name" value="YscJ_FliF_C"/>
    <property type="match status" value="1"/>
</dbReference>
<comment type="caution">
    <text evidence="14">The sequence shown here is derived from an EMBL/GenBank/DDBJ whole genome shotgun (WGS) entry which is preliminary data.</text>
</comment>
<dbReference type="PRINTS" id="PR01009">
    <property type="entry name" value="FLGMRINGFLIF"/>
</dbReference>
<keyword evidence="15" id="KW-1185">Reference proteome</keyword>
<dbReference type="NCBIfam" id="TIGR00206">
    <property type="entry name" value="fliF"/>
    <property type="match status" value="1"/>
</dbReference>
<keyword evidence="14" id="KW-0969">Cilium</keyword>
<keyword evidence="8 9" id="KW-0975">Bacterial flagellum</keyword>
<dbReference type="EMBL" id="PYYB01000001">
    <property type="protein sequence ID" value="PTL59176.1"/>
    <property type="molecule type" value="Genomic_DNA"/>
</dbReference>
<feature type="transmembrane region" description="Helical" evidence="11">
    <location>
        <begin position="421"/>
        <end position="439"/>
    </location>
</feature>
<dbReference type="InterPro" id="IPR000067">
    <property type="entry name" value="FlgMring_FliF"/>
</dbReference>